<keyword evidence="3" id="KW-0732">Signal</keyword>
<dbReference type="KEGG" id="caul:KCG34_01680"/>
<dbReference type="PROSITE" id="PS00941">
    <property type="entry name" value="CARBOXYLESTERASE_B_2"/>
    <property type="match status" value="1"/>
</dbReference>
<comment type="similarity">
    <text evidence="1 3">Belongs to the type-B carboxylesterase/lipase family.</text>
</comment>
<evidence type="ECO:0000256" key="1">
    <source>
        <dbReference type="ARBA" id="ARBA00005964"/>
    </source>
</evidence>
<dbReference type="EC" id="3.1.1.-" evidence="3"/>
<keyword evidence="2 3" id="KW-0378">Hydrolase</keyword>
<dbReference type="PROSITE" id="PS00122">
    <property type="entry name" value="CARBOXYLESTERASE_B_1"/>
    <property type="match status" value="1"/>
</dbReference>
<proteinExistence type="inferred from homology"/>
<dbReference type="SUPFAM" id="SSF53474">
    <property type="entry name" value="alpha/beta-Hydrolases"/>
    <property type="match status" value="1"/>
</dbReference>
<dbReference type="Pfam" id="PF00135">
    <property type="entry name" value="COesterase"/>
    <property type="match status" value="2"/>
</dbReference>
<accession>A0A975G0P5</accession>
<organism evidence="5 6">
    <name type="scientific">Phenylobacterium montanum</name>
    <dbReference type="NCBI Taxonomy" id="2823693"/>
    <lineage>
        <taxon>Bacteria</taxon>
        <taxon>Pseudomonadati</taxon>
        <taxon>Pseudomonadota</taxon>
        <taxon>Alphaproteobacteria</taxon>
        <taxon>Caulobacterales</taxon>
        <taxon>Caulobacteraceae</taxon>
        <taxon>Phenylobacterium</taxon>
    </lineage>
</organism>
<dbReference type="Gene3D" id="3.40.50.1820">
    <property type="entry name" value="alpha/beta hydrolase"/>
    <property type="match status" value="1"/>
</dbReference>
<dbReference type="RefSeq" id="WP_211938676.1">
    <property type="nucleotide sequence ID" value="NZ_CP073078.1"/>
</dbReference>
<evidence type="ECO:0000256" key="2">
    <source>
        <dbReference type="ARBA" id="ARBA00022801"/>
    </source>
</evidence>
<dbReference type="Proteomes" id="UP000676409">
    <property type="component" value="Chromosome"/>
</dbReference>
<reference evidence="5" key="1">
    <citation type="submission" date="2021-04" db="EMBL/GenBank/DDBJ databases">
        <title>The complete genome sequence of Caulobacter sp. S6.</title>
        <authorList>
            <person name="Tang Y."/>
            <person name="Ouyang W."/>
            <person name="Liu Q."/>
            <person name="Huang B."/>
            <person name="Guo Z."/>
            <person name="Lei P."/>
        </authorList>
    </citation>
    <scope>NUCLEOTIDE SEQUENCE</scope>
    <source>
        <strain evidence="5">S6</strain>
    </source>
</reference>
<keyword evidence="6" id="KW-1185">Reference proteome</keyword>
<feature type="signal peptide" evidence="3">
    <location>
        <begin position="1"/>
        <end position="22"/>
    </location>
</feature>
<feature type="chain" id="PRO_5038162337" description="Carboxylic ester hydrolase" evidence="3">
    <location>
        <begin position="23"/>
        <end position="509"/>
    </location>
</feature>
<feature type="domain" description="Carboxylesterase type B" evidence="4">
    <location>
        <begin position="31"/>
        <end position="341"/>
    </location>
</feature>
<dbReference type="AlphaFoldDB" id="A0A975G0P5"/>
<dbReference type="InterPro" id="IPR050309">
    <property type="entry name" value="Type-B_Carboxylest/Lipase"/>
</dbReference>
<dbReference type="PANTHER" id="PTHR11559">
    <property type="entry name" value="CARBOXYLESTERASE"/>
    <property type="match status" value="1"/>
</dbReference>
<evidence type="ECO:0000259" key="4">
    <source>
        <dbReference type="Pfam" id="PF00135"/>
    </source>
</evidence>
<dbReference type="EMBL" id="CP073078">
    <property type="protein sequence ID" value="QUD88626.1"/>
    <property type="molecule type" value="Genomic_DNA"/>
</dbReference>
<sequence>MRRAWAALAAAISLAGMTGAAAQDQPVKARIDSGVIVGRASGEAQVFKGVPFAAPPVGDLRWRPPQPVAAWSGEKDAGQFGPACMQPVRLDGRINGGGYAGPVSEDCLTVNVYAPKVAHKAPVMVWIYGGSNAYGANSVASYEGSAFARDGIVLVELNYRLGPLGFFAHPALAKDAKPGEAMANYGLMDQLAGLQWVIRNVAAFGGDPGNVTVFGESAGGIDILALLTAPSAKGLFQKAIVESGGGWFPAASMSEAEAEGRSLAQKAGASPTASAADLRALPAATLVALPGIRSGPVVDGKLLPQQPAQAFAKGEALRLPLIIGSNSYEASLMRAFQLQPAAFMANFPAPIRTAYADQGDGEAQASALFTDEFMGGPARWIAAKNAEGARSWLYYFSYVRVAQRANLPGANHASEIPYVFDSQDKIPVYSREITDPDRTLAKIMHACWVAFAKAGAPQCQGAPAWPAYKPNSDELMEFGQAVKVDQHFRKDKLDLLDQAERAKLATGGS</sequence>
<evidence type="ECO:0000313" key="5">
    <source>
        <dbReference type="EMBL" id="QUD88626.1"/>
    </source>
</evidence>
<dbReference type="InterPro" id="IPR019819">
    <property type="entry name" value="Carboxylesterase_B_CS"/>
</dbReference>
<evidence type="ECO:0000313" key="6">
    <source>
        <dbReference type="Proteomes" id="UP000676409"/>
    </source>
</evidence>
<dbReference type="GO" id="GO:0016787">
    <property type="term" value="F:hydrolase activity"/>
    <property type="evidence" value="ECO:0007669"/>
    <property type="project" value="UniProtKB-KW"/>
</dbReference>
<name>A0A975G0P5_9CAUL</name>
<evidence type="ECO:0000256" key="3">
    <source>
        <dbReference type="RuleBase" id="RU361235"/>
    </source>
</evidence>
<dbReference type="InterPro" id="IPR019826">
    <property type="entry name" value="Carboxylesterase_B_AS"/>
</dbReference>
<gene>
    <name evidence="5" type="ORF">KCG34_01680</name>
</gene>
<dbReference type="InterPro" id="IPR029058">
    <property type="entry name" value="AB_hydrolase_fold"/>
</dbReference>
<dbReference type="InterPro" id="IPR002018">
    <property type="entry name" value="CarbesteraseB"/>
</dbReference>
<feature type="domain" description="Carboxylesterase type B" evidence="4">
    <location>
        <begin position="362"/>
        <end position="494"/>
    </location>
</feature>
<protein>
    <recommendedName>
        <fullName evidence="3">Carboxylic ester hydrolase</fullName>
        <ecNumber evidence="3">3.1.1.-</ecNumber>
    </recommendedName>
</protein>